<evidence type="ECO:0000313" key="1">
    <source>
        <dbReference type="EMBL" id="CAH2241647.1"/>
    </source>
</evidence>
<accession>A0A8S4RW06</accession>
<comment type="caution">
    <text evidence="1">The sequence shown here is derived from an EMBL/GenBank/DDBJ whole genome shotgun (WGS) entry which is preliminary data.</text>
</comment>
<organism evidence="1 2">
    <name type="scientific">Pararge aegeria aegeria</name>
    <dbReference type="NCBI Taxonomy" id="348720"/>
    <lineage>
        <taxon>Eukaryota</taxon>
        <taxon>Metazoa</taxon>
        <taxon>Ecdysozoa</taxon>
        <taxon>Arthropoda</taxon>
        <taxon>Hexapoda</taxon>
        <taxon>Insecta</taxon>
        <taxon>Pterygota</taxon>
        <taxon>Neoptera</taxon>
        <taxon>Endopterygota</taxon>
        <taxon>Lepidoptera</taxon>
        <taxon>Glossata</taxon>
        <taxon>Ditrysia</taxon>
        <taxon>Papilionoidea</taxon>
        <taxon>Nymphalidae</taxon>
        <taxon>Satyrinae</taxon>
        <taxon>Satyrini</taxon>
        <taxon>Parargina</taxon>
        <taxon>Pararge</taxon>
    </lineage>
</organism>
<dbReference type="EMBL" id="CAKXAJ010025585">
    <property type="protein sequence ID" value="CAH2241647.1"/>
    <property type="molecule type" value="Genomic_DNA"/>
</dbReference>
<dbReference type="AlphaFoldDB" id="A0A8S4RW06"/>
<evidence type="ECO:0000313" key="2">
    <source>
        <dbReference type="Proteomes" id="UP000838756"/>
    </source>
</evidence>
<sequence>MNTVILFDGRNKHDLEARNRFKRRYQPEPTLESDKDCEDAVDTAPCTTCRHVRSQHCGSTDPKLRCQKPAATIIPSYESLTRSATGSCKYCCCTLGVFFQEIQAKLQGDPNTRICDSLSEIGDIFLAMLTDFVLFIRRLGCESVKAVIDKSHKYAGIAKDKIKDKTVKLIKQKISDVSNQLS</sequence>
<dbReference type="OrthoDB" id="6920248at2759"/>
<keyword evidence="2" id="KW-1185">Reference proteome</keyword>
<name>A0A8S4RW06_9NEOP</name>
<proteinExistence type="predicted"/>
<dbReference type="Proteomes" id="UP000838756">
    <property type="component" value="Unassembled WGS sequence"/>
</dbReference>
<reference evidence="1" key="1">
    <citation type="submission" date="2022-03" db="EMBL/GenBank/DDBJ databases">
        <authorList>
            <person name="Lindestad O."/>
        </authorList>
    </citation>
    <scope>NUCLEOTIDE SEQUENCE</scope>
</reference>
<gene>
    <name evidence="1" type="primary">jg3050</name>
    <name evidence="1" type="ORF">PAEG_LOCUS18067</name>
</gene>
<protein>
    <submittedName>
        <fullName evidence="1">Jg3050 protein</fullName>
    </submittedName>
</protein>